<dbReference type="EMBL" id="JADGMS010000003">
    <property type="protein sequence ID" value="KAF9685268.1"/>
    <property type="molecule type" value="Genomic_DNA"/>
</dbReference>
<dbReference type="AlphaFoldDB" id="A0A835N464"/>
<evidence type="ECO:0000313" key="3">
    <source>
        <dbReference type="Proteomes" id="UP000657918"/>
    </source>
</evidence>
<proteinExistence type="predicted"/>
<feature type="region of interest" description="Disordered" evidence="1">
    <location>
        <begin position="1"/>
        <end position="21"/>
    </location>
</feature>
<organism evidence="2 3">
    <name type="scientific">Salix dunnii</name>
    <dbReference type="NCBI Taxonomy" id="1413687"/>
    <lineage>
        <taxon>Eukaryota</taxon>
        <taxon>Viridiplantae</taxon>
        <taxon>Streptophyta</taxon>
        <taxon>Embryophyta</taxon>
        <taxon>Tracheophyta</taxon>
        <taxon>Spermatophyta</taxon>
        <taxon>Magnoliopsida</taxon>
        <taxon>eudicotyledons</taxon>
        <taxon>Gunneridae</taxon>
        <taxon>Pentapetalae</taxon>
        <taxon>rosids</taxon>
        <taxon>fabids</taxon>
        <taxon>Malpighiales</taxon>
        <taxon>Salicaceae</taxon>
        <taxon>Saliceae</taxon>
        <taxon>Salix</taxon>
    </lineage>
</organism>
<dbReference type="Proteomes" id="UP000657918">
    <property type="component" value="Unassembled WGS sequence"/>
</dbReference>
<name>A0A835N464_9ROSI</name>
<sequence length="176" mass="18299">MVYGQQMTSQETGTAGHANTSTFRGGTHANVVGNPGLEVILELLVGGVGQHLGLPARMFAPVTGTALRGTVGPTTLLAARVASNAECTKKLIRLGALIFLTSLALEGLVAALEVAIDLVGNPGIGFARGGDATNITSLAEWSASSAMPQETLATQLHTRYNLPISGDCSYEERHHY</sequence>
<evidence type="ECO:0000313" key="2">
    <source>
        <dbReference type="EMBL" id="KAF9685268.1"/>
    </source>
</evidence>
<reference evidence="2 3" key="1">
    <citation type="submission" date="2020-10" db="EMBL/GenBank/DDBJ databases">
        <title>Plant Genome Project.</title>
        <authorList>
            <person name="Zhang R.-G."/>
        </authorList>
    </citation>
    <scope>NUCLEOTIDE SEQUENCE [LARGE SCALE GENOMIC DNA]</scope>
    <source>
        <strain evidence="2">FAFU-HL-1</strain>
        <tissue evidence="2">Leaf</tissue>
    </source>
</reference>
<dbReference type="OrthoDB" id="10563702at2759"/>
<accession>A0A835N464</accession>
<gene>
    <name evidence="2" type="ORF">SADUNF_Sadunf03G0037000</name>
</gene>
<keyword evidence="3" id="KW-1185">Reference proteome</keyword>
<protein>
    <submittedName>
        <fullName evidence="2">Uncharacterized protein</fullName>
    </submittedName>
</protein>
<evidence type="ECO:0000256" key="1">
    <source>
        <dbReference type="SAM" id="MobiDB-lite"/>
    </source>
</evidence>
<comment type="caution">
    <text evidence="2">The sequence shown here is derived from an EMBL/GenBank/DDBJ whole genome shotgun (WGS) entry which is preliminary data.</text>
</comment>